<reference evidence="6" key="1">
    <citation type="submission" date="2025-08" db="UniProtKB">
        <authorList>
            <consortium name="RefSeq"/>
        </authorList>
    </citation>
    <scope>IDENTIFICATION</scope>
</reference>
<accession>A0A8M1KKM7</accession>
<dbReference type="InterPro" id="IPR051379">
    <property type="entry name" value="C-type_Lectin_Receptor_IMM"/>
</dbReference>
<dbReference type="AlphaFoldDB" id="A0A8M1KKM7"/>
<protein>
    <submittedName>
        <fullName evidence="6">CD209 antigen-like protein E</fullName>
    </submittedName>
</protein>
<proteinExistence type="predicted"/>
<sequence>MDHVCGNVILPEMGKGADSPDCHKSPHYSCLTQQPSGSKGNVSTSRGLLLLSLALSVCLLFTLAGFVAVAHLYSNAQTKLDLIEALNKNLSATLNTTDLTAGVEELLVKHRHLLTLQMSFDATSGCRVCPDGWAYNSGKCYLFSSTNKTWSQSRDHCITLGGHLAIVNNQEEQNFLSQSAIENVYWMGLSDLETEGQWIWLDSTPLNETGAVFWLKRSNGLDEPDNWKVQDTSGENCGLVSKMGDWRDNSCKNLWKFVCETTATDWIGLD</sequence>
<dbReference type="CDD" id="cd03590">
    <property type="entry name" value="CLECT_DC-SIGN_like"/>
    <property type="match status" value="1"/>
</dbReference>
<dbReference type="InterPro" id="IPR018378">
    <property type="entry name" value="C-type_lectin_CS"/>
</dbReference>
<keyword evidence="5" id="KW-1185">Reference proteome</keyword>
<dbReference type="GeneID" id="122132164"/>
<evidence type="ECO:0000313" key="5">
    <source>
        <dbReference type="Proteomes" id="UP000515152"/>
    </source>
</evidence>
<feature type="domain" description="C-type lectin" evidence="4">
    <location>
        <begin position="136"/>
        <end position="260"/>
    </location>
</feature>
<dbReference type="Proteomes" id="UP000515152">
    <property type="component" value="Unplaced"/>
</dbReference>
<dbReference type="InterPro" id="IPR001304">
    <property type="entry name" value="C-type_lectin-like"/>
</dbReference>
<keyword evidence="2" id="KW-1015">Disulfide bond</keyword>
<name>A0A8M1KKM7_CLUHA</name>
<dbReference type="SMART" id="SM00034">
    <property type="entry name" value="CLECT"/>
    <property type="match status" value="1"/>
</dbReference>
<evidence type="ECO:0000256" key="1">
    <source>
        <dbReference type="ARBA" id="ARBA00022734"/>
    </source>
</evidence>
<evidence type="ECO:0000259" key="4">
    <source>
        <dbReference type="PROSITE" id="PS50041"/>
    </source>
</evidence>
<keyword evidence="3" id="KW-0812">Transmembrane</keyword>
<keyword evidence="3" id="KW-0472">Membrane</keyword>
<evidence type="ECO:0000256" key="3">
    <source>
        <dbReference type="SAM" id="Phobius"/>
    </source>
</evidence>
<evidence type="ECO:0000313" key="6">
    <source>
        <dbReference type="RefSeq" id="XP_042562918.1"/>
    </source>
</evidence>
<dbReference type="InterPro" id="IPR033989">
    <property type="entry name" value="CD209-like_CTLD"/>
</dbReference>
<feature type="transmembrane region" description="Helical" evidence="3">
    <location>
        <begin position="48"/>
        <end position="73"/>
    </location>
</feature>
<keyword evidence="1" id="KW-0430">Lectin</keyword>
<dbReference type="PROSITE" id="PS50041">
    <property type="entry name" value="C_TYPE_LECTIN_2"/>
    <property type="match status" value="1"/>
</dbReference>
<dbReference type="KEGG" id="char:122132164"/>
<gene>
    <name evidence="6" type="primary">LOC122132164</name>
</gene>
<dbReference type="RefSeq" id="XP_042562918.1">
    <property type="nucleotide sequence ID" value="XM_042706984.1"/>
</dbReference>
<organism evidence="5 6">
    <name type="scientific">Clupea harengus</name>
    <name type="common">Atlantic herring</name>
    <dbReference type="NCBI Taxonomy" id="7950"/>
    <lineage>
        <taxon>Eukaryota</taxon>
        <taxon>Metazoa</taxon>
        <taxon>Chordata</taxon>
        <taxon>Craniata</taxon>
        <taxon>Vertebrata</taxon>
        <taxon>Euteleostomi</taxon>
        <taxon>Actinopterygii</taxon>
        <taxon>Neopterygii</taxon>
        <taxon>Teleostei</taxon>
        <taxon>Clupei</taxon>
        <taxon>Clupeiformes</taxon>
        <taxon>Clupeoidei</taxon>
        <taxon>Clupeidae</taxon>
        <taxon>Clupea</taxon>
    </lineage>
</organism>
<dbReference type="GO" id="GO:0030246">
    <property type="term" value="F:carbohydrate binding"/>
    <property type="evidence" value="ECO:0007669"/>
    <property type="project" value="UniProtKB-KW"/>
</dbReference>
<dbReference type="PANTHER" id="PTHR46746:SF9">
    <property type="entry name" value="CD209 ANTIGEN-LIKE PROTEIN C-LIKE"/>
    <property type="match status" value="1"/>
</dbReference>
<keyword evidence="3" id="KW-1133">Transmembrane helix</keyword>
<dbReference type="OrthoDB" id="8935730at2759"/>
<dbReference type="PANTHER" id="PTHR46746">
    <property type="entry name" value="KILLER CELL LECTIN-LIKE RECEPTOR SUBFAMILY F MEMBER 2"/>
    <property type="match status" value="1"/>
</dbReference>
<evidence type="ECO:0000256" key="2">
    <source>
        <dbReference type="ARBA" id="ARBA00023157"/>
    </source>
</evidence>
<dbReference type="Pfam" id="PF00059">
    <property type="entry name" value="Lectin_C"/>
    <property type="match status" value="1"/>
</dbReference>
<dbReference type="PROSITE" id="PS00615">
    <property type="entry name" value="C_TYPE_LECTIN_1"/>
    <property type="match status" value="1"/>
</dbReference>